<organism evidence="1 2">
    <name type="scientific">Grifola frondosa</name>
    <name type="common">Maitake</name>
    <name type="synonym">Polyporus frondosus</name>
    <dbReference type="NCBI Taxonomy" id="5627"/>
    <lineage>
        <taxon>Eukaryota</taxon>
        <taxon>Fungi</taxon>
        <taxon>Dikarya</taxon>
        <taxon>Basidiomycota</taxon>
        <taxon>Agaricomycotina</taxon>
        <taxon>Agaricomycetes</taxon>
        <taxon>Polyporales</taxon>
        <taxon>Grifolaceae</taxon>
        <taxon>Grifola</taxon>
    </lineage>
</organism>
<dbReference type="AlphaFoldDB" id="A0A1C7MRI8"/>
<comment type="caution">
    <text evidence="1">The sequence shown here is derived from an EMBL/GenBank/DDBJ whole genome shotgun (WGS) entry which is preliminary data.</text>
</comment>
<evidence type="ECO:0000313" key="1">
    <source>
        <dbReference type="EMBL" id="OBZ77574.1"/>
    </source>
</evidence>
<dbReference type="STRING" id="5627.A0A1C7MRI8"/>
<sequence>MSLAHRGRILEGRSEIWEAAKWQGRVENLKASDCRCLAEWSEQWWISSPNVSFVPEVPVHLPDQVFGMGADAMYGAFELFKWPQIYDERYPHGMAAPGNPDLFRNLQLVSFPIEDDVGVLPVFADPDAAWWHFNNRDFEVCADIPGAQVGYLRPAAIERLRAAVTETQRLQAALVRLVEIPMSTFDVAQWFREVQRLLLETRAWLIYTDILAPRLATPTFHGEGHVLPLRGVFTGRLTVAETLFRCGVPVWWVRLAYTLTTATAIMHIHAVIPPLVHFNLKQQMKHGKYSQQAPTWLQASTFDGLSESIGKQLSRISLSGRPMLHKVAAVWEASAGHSESVENTASADVPLQDQLPDDFSWGPGFEEPLVSGGDGMDKSLVAIPEGQSLGADAHGEPPFFGS</sequence>
<accession>A0A1C7MRI8</accession>
<dbReference type="OrthoDB" id="2804607at2759"/>
<gene>
    <name evidence="1" type="ORF">A0H81_01937</name>
</gene>
<keyword evidence="2" id="KW-1185">Reference proteome</keyword>
<protein>
    <submittedName>
        <fullName evidence="1">Uncharacterized protein</fullName>
    </submittedName>
</protein>
<proteinExistence type="predicted"/>
<dbReference type="EMBL" id="LUGG01000002">
    <property type="protein sequence ID" value="OBZ77574.1"/>
    <property type="molecule type" value="Genomic_DNA"/>
</dbReference>
<name>A0A1C7MRI8_GRIFR</name>
<reference evidence="1 2" key="1">
    <citation type="submission" date="2016-03" db="EMBL/GenBank/DDBJ databases">
        <title>Whole genome sequencing of Grifola frondosa 9006-11.</title>
        <authorList>
            <person name="Min B."/>
            <person name="Park H."/>
            <person name="Kim J.-G."/>
            <person name="Cho H."/>
            <person name="Oh Y.-L."/>
            <person name="Kong W.-S."/>
            <person name="Choi I.-G."/>
        </authorList>
    </citation>
    <scope>NUCLEOTIDE SEQUENCE [LARGE SCALE GENOMIC DNA]</scope>
    <source>
        <strain evidence="1 2">9006-11</strain>
    </source>
</reference>
<dbReference type="Proteomes" id="UP000092993">
    <property type="component" value="Unassembled WGS sequence"/>
</dbReference>
<evidence type="ECO:0000313" key="2">
    <source>
        <dbReference type="Proteomes" id="UP000092993"/>
    </source>
</evidence>